<dbReference type="AlphaFoldDB" id="A0AAV9JSH2"/>
<sequence length="221" mass="24776">MPIHPWRSARLVYTAIEAEDDDFLLSIPADAESYFNASPFPVVPQAKSDVAGNREYYRDKCLLAVKICLLAPQSSQDSATAATDAATSKPIPIGTIALSASDPKQVHHRNSGLGICILRQHQGQGYGSEAIRWALQWGFRYGNLHRIELGVFGWNPGALRLYERLGFVRESCKREHLWYDGKYWDLVELGMLECEWREKYGDEDSAVAGAKKSSRIVTKKS</sequence>
<evidence type="ECO:0000313" key="2">
    <source>
        <dbReference type="EMBL" id="KAK4548617.1"/>
    </source>
</evidence>
<protein>
    <recommendedName>
        <fullName evidence="1">N-acetyltransferase domain-containing protein</fullName>
    </recommendedName>
</protein>
<dbReference type="InterPro" id="IPR000182">
    <property type="entry name" value="GNAT_dom"/>
</dbReference>
<reference evidence="2 3" key="1">
    <citation type="submission" date="2021-11" db="EMBL/GenBank/DDBJ databases">
        <title>Black yeast isolated from Biological Soil Crust.</title>
        <authorList>
            <person name="Kurbessoian T."/>
        </authorList>
    </citation>
    <scope>NUCLEOTIDE SEQUENCE [LARGE SCALE GENOMIC DNA]</scope>
    <source>
        <strain evidence="2 3">CCFEE 5522</strain>
    </source>
</reference>
<dbReference type="Pfam" id="PF00583">
    <property type="entry name" value="Acetyltransf_1"/>
    <property type="match status" value="1"/>
</dbReference>
<feature type="domain" description="N-acetyltransferase" evidence="1">
    <location>
        <begin position="11"/>
        <end position="185"/>
    </location>
</feature>
<dbReference type="Proteomes" id="UP001324427">
    <property type="component" value="Unassembled WGS sequence"/>
</dbReference>
<keyword evidence="3" id="KW-1185">Reference proteome</keyword>
<dbReference type="InterPro" id="IPR016181">
    <property type="entry name" value="Acyl_CoA_acyltransferase"/>
</dbReference>
<gene>
    <name evidence="2" type="ORF">LTR36_009527</name>
</gene>
<dbReference type="SUPFAM" id="SSF55729">
    <property type="entry name" value="Acyl-CoA N-acyltransferases (Nat)"/>
    <property type="match status" value="1"/>
</dbReference>
<name>A0AAV9JSH2_9PEZI</name>
<proteinExistence type="predicted"/>
<organism evidence="2 3">
    <name type="scientific">Oleoguttula mirabilis</name>
    <dbReference type="NCBI Taxonomy" id="1507867"/>
    <lineage>
        <taxon>Eukaryota</taxon>
        <taxon>Fungi</taxon>
        <taxon>Dikarya</taxon>
        <taxon>Ascomycota</taxon>
        <taxon>Pezizomycotina</taxon>
        <taxon>Dothideomycetes</taxon>
        <taxon>Dothideomycetidae</taxon>
        <taxon>Mycosphaerellales</taxon>
        <taxon>Teratosphaeriaceae</taxon>
        <taxon>Oleoguttula</taxon>
    </lineage>
</organism>
<evidence type="ECO:0000259" key="1">
    <source>
        <dbReference type="PROSITE" id="PS51186"/>
    </source>
</evidence>
<evidence type="ECO:0000313" key="3">
    <source>
        <dbReference type="Proteomes" id="UP001324427"/>
    </source>
</evidence>
<dbReference type="CDD" id="cd04301">
    <property type="entry name" value="NAT_SF"/>
    <property type="match status" value="1"/>
</dbReference>
<dbReference type="PANTHER" id="PTHR43415:SF3">
    <property type="entry name" value="GNAT-FAMILY ACETYLTRANSFERASE"/>
    <property type="match status" value="1"/>
</dbReference>
<dbReference type="Gene3D" id="3.40.630.30">
    <property type="match status" value="1"/>
</dbReference>
<dbReference type="PANTHER" id="PTHR43415">
    <property type="entry name" value="SPERMIDINE N(1)-ACETYLTRANSFERASE"/>
    <property type="match status" value="1"/>
</dbReference>
<dbReference type="PROSITE" id="PS51186">
    <property type="entry name" value="GNAT"/>
    <property type="match status" value="1"/>
</dbReference>
<accession>A0AAV9JSH2</accession>
<dbReference type="EMBL" id="JAVFHQ010000007">
    <property type="protein sequence ID" value="KAK4548617.1"/>
    <property type="molecule type" value="Genomic_DNA"/>
</dbReference>
<comment type="caution">
    <text evidence="2">The sequence shown here is derived from an EMBL/GenBank/DDBJ whole genome shotgun (WGS) entry which is preliminary data.</text>
</comment>
<dbReference type="GO" id="GO:0016747">
    <property type="term" value="F:acyltransferase activity, transferring groups other than amino-acyl groups"/>
    <property type="evidence" value="ECO:0007669"/>
    <property type="project" value="InterPro"/>
</dbReference>